<dbReference type="RefSeq" id="WP_371753038.1">
    <property type="nucleotide sequence ID" value="NZ_JAYJLD010000004.1"/>
</dbReference>
<evidence type="ECO:0000313" key="2">
    <source>
        <dbReference type="Proteomes" id="UP001310386"/>
    </source>
</evidence>
<evidence type="ECO:0000313" key="1">
    <source>
        <dbReference type="EMBL" id="MEB3100926.1"/>
    </source>
</evidence>
<dbReference type="Proteomes" id="UP001310386">
    <property type="component" value="Unassembled WGS sequence"/>
</dbReference>
<organism evidence="1 2">
    <name type="scientific">Ferviditalea candida</name>
    <dbReference type="NCBI Taxonomy" id="3108399"/>
    <lineage>
        <taxon>Bacteria</taxon>
        <taxon>Bacillati</taxon>
        <taxon>Bacillota</taxon>
        <taxon>Bacilli</taxon>
        <taxon>Bacillales</taxon>
        <taxon>Paenibacillaceae</taxon>
        <taxon>Ferviditalea</taxon>
    </lineage>
</organism>
<dbReference type="EMBL" id="JAYJLD010000004">
    <property type="protein sequence ID" value="MEB3100926.1"/>
    <property type="molecule type" value="Genomic_DNA"/>
</dbReference>
<sequence length="129" mass="16042">MIFIEFAHDLDSQDADIQEELRDTRELAEIEKEIDRMVRDRDLFPLITMNAIEWFYEEHLDDKALYSFRNSIPPSMMRQLESDNEEYAYGIIRLRKKYPLLYRYYQEEWDDMYARQTANMNREQRRRIR</sequence>
<protein>
    <submittedName>
        <fullName evidence="1">Uncharacterized protein</fullName>
    </submittedName>
</protein>
<name>A0ABU5ZI06_9BACL</name>
<comment type="caution">
    <text evidence="1">The sequence shown here is derived from an EMBL/GenBank/DDBJ whole genome shotgun (WGS) entry which is preliminary data.</text>
</comment>
<keyword evidence="2" id="KW-1185">Reference proteome</keyword>
<accession>A0ABU5ZI06</accession>
<proteinExistence type="predicted"/>
<reference evidence="1" key="1">
    <citation type="submission" date="2023-12" db="EMBL/GenBank/DDBJ databases">
        <title>Fervidustalea candida gen. nov., sp. nov., a novel member of the family Paenibacillaceae isolated from a geothermal area.</title>
        <authorList>
            <person name="Li W.-J."/>
            <person name="Jiao J.-Y."/>
            <person name="Chen Y."/>
        </authorList>
    </citation>
    <scope>NUCLEOTIDE SEQUENCE</scope>
    <source>
        <strain evidence="1">SYSU GA230002</strain>
    </source>
</reference>
<gene>
    <name evidence="1" type="ORF">VF724_04545</name>
</gene>